<dbReference type="OMA" id="XASRIVS"/>
<protein>
    <submittedName>
        <fullName evidence="2">Uncharacterized protein</fullName>
    </submittedName>
</protein>
<proteinExistence type="predicted"/>
<organism evidence="2 3">
    <name type="scientific">Kalanchoe fedtschenkoi</name>
    <name type="common">Lavender scallops</name>
    <name type="synonym">South American air plant</name>
    <dbReference type="NCBI Taxonomy" id="63787"/>
    <lineage>
        <taxon>Eukaryota</taxon>
        <taxon>Viridiplantae</taxon>
        <taxon>Streptophyta</taxon>
        <taxon>Embryophyta</taxon>
        <taxon>Tracheophyta</taxon>
        <taxon>Spermatophyta</taxon>
        <taxon>Magnoliopsida</taxon>
        <taxon>eudicotyledons</taxon>
        <taxon>Gunneridae</taxon>
        <taxon>Pentapetalae</taxon>
        <taxon>Saxifragales</taxon>
        <taxon>Crassulaceae</taxon>
        <taxon>Kalanchoe</taxon>
    </lineage>
</organism>
<evidence type="ECO:0000313" key="3">
    <source>
        <dbReference type="Proteomes" id="UP000594263"/>
    </source>
</evidence>
<keyword evidence="3" id="KW-1185">Reference proteome</keyword>
<evidence type="ECO:0000256" key="1">
    <source>
        <dbReference type="SAM" id="MobiDB-lite"/>
    </source>
</evidence>
<dbReference type="GO" id="GO:0005739">
    <property type="term" value="C:mitochondrion"/>
    <property type="evidence" value="ECO:0007669"/>
    <property type="project" value="TreeGrafter"/>
</dbReference>
<reference evidence="2" key="1">
    <citation type="submission" date="2021-01" db="UniProtKB">
        <authorList>
            <consortium name="EnsemblPlants"/>
        </authorList>
    </citation>
    <scope>IDENTIFICATION</scope>
</reference>
<sequence>MAARRAAQLTSALLTRSSSPTSPSAVSAASKLRGLGCAKTPAAPRSAFPRLKPSRLPVELGGVQSLMPLHSVTASALLNSLLASTATWSSLSEGLATPL</sequence>
<dbReference type="Gramene" id="Kaladp0034s0048.1.v1.1">
    <property type="protein sequence ID" value="Kaladp0034s0048.1.v1.1"/>
    <property type="gene ID" value="Kaladp0034s0048.v1.1"/>
</dbReference>
<evidence type="ECO:0000313" key="2">
    <source>
        <dbReference type="EnsemblPlants" id="Kaladp0034s0048.1.v1.1"/>
    </source>
</evidence>
<name>A0A7N0TE04_KALFE</name>
<feature type="compositionally biased region" description="Low complexity" evidence="1">
    <location>
        <begin position="1"/>
        <end position="30"/>
    </location>
</feature>
<dbReference type="PANTHER" id="PTHR33156">
    <property type="entry name" value="OS02G0230000 PROTEIN"/>
    <property type="match status" value="1"/>
</dbReference>
<dbReference type="AlphaFoldDB" id="A0A7N0TE04"/>
<dbReference type="Proteomes" id="UP000594263">
    <property type="component" value="Unplaced"/>
</dbReference>
<accession>A0A7N0TE04</accession>
<dbReference type="EnsemblPlants" id="Kaladp0034s0048.1.v1.1">
    <property type="protein sequence ID" value="Kaladp0034s0048.1.v1.1"/>
    <property type="gene ID" value="Kaladp0034s0048.v1.1"/>
</dbReference>
<dbReference type="PANTHER" id="PTHR33156:SF2">
    <property type="entry name" value="OS01G0738000 PROTEIN"/>
    <property type="match status" value="1"/>
</dbReference>
<feature type="region of interest" description="Disordered" evidence="1">
    <location>
        <begin position="1"/>
        <end position="31"/>
    </location>
</feature>
<dbReference type="InterPro" id="IPR043459">
    <property type="entry name" value="NFD6/NOXY2-like"/>
</dbReference>